<dbReference type="Proteomes" id="UP000283509">
    <property type="component" value="Unassembled WGS sequence"/>
</dbReference>
<accession>A0A423T3A5</accession>
<keyword evidence="1" id="KW-0472">Membrane</keyword>
<feature type="transmembrane region" description="Helical" evidence="1">
    <location>
        <begin position="82"/>
        <end position="102"/>
    </location>
</feature>
<protein>
    <submittedName>
        <fullName evidence="2">Uncharacterized protein</fullName>
    </submittedName>
</protein>
<dbReference type="EMBL" id="QCYY01002367">
    <property type="protein sequence ID" value="ROT70944.1"/>
    <property type="molecule type" value="Genomic_DNA"/>
</dbReference>
<keyword evidence="1" id="KW-1133">Transmembrane helix</keyword>
<keyword evidence="1" id="KW-0812">Transmembrane</keyword>
<dbReference type="OrthoDB" id="419734at2759"/>
<proteinExistence type="predicted"/>
<reference evidence="2 3" key="1">
    <citation type="submission" date="2018-04" db="EMBL/GenBank/DDBJ databases">
        <authorList>
            <person name="Zhang X."/>
            <person name="Yuan J."/>
            <person name="Li F."/>
            <person name="Xiang J."/>
        </authorList>
    </citation>
    <scope>NUCLEOTIDE SEQUENCE [LARGE SCALE GENOMIC DNA]</scope>
    <source>
        <tissue evidence="2">Muscle</tissue>
    </source>
</reference>
<name>A0A423T3A5_PENVA</name>
<evidence type="ECO:0000256" key="1">
    <source>
        <dbReference type="SAM" id="Phobius"/>
    </source>
</evidence>
<dbReference type="AlphaFoldDB" id="A0A423T3A5"/>
<evidence type="ECO:0000313" key="3">
    <source>
        <dbReference type="Proteomes" id="UP000283509"/>
    </source>
</evidence>
<reference evidence="2 3" key="2">
    <citation type="submission" date="2019-01" db="EMBL/GenBank/DDBJ databases">
        <title>The decoding of complex shrimp genome reveals the adaptation for benthos swimmer, frequently molting mechanism and breeding impact on genome.</title>
        <authorList>
            <person name="Sun Y."/>
            <person name="Gao Y."/>
            <person name="Yu Y."/>
        </authorList>
    </citation>
    <scope>NUCLEOTIDE SEQUENCE [LARGE SCALE GENOMIC DNA]</scope>
    <source>
        <tissue evidence="2">Muscle</tissue>
    </source>
</reference>
<sequence>MLYLMLIARRPSPGPLSRIRNFCVHVDGDVSSQRKDLKVGERRRARNCLRMVCVVNALMPVLATPVYSLVYNATVGVFPGTVFVLLAALCAVICCLAVWLYTRFDQQTAATSRAQATEWHVGSRGPGPRWRRRDYAAGLRVIRAASRRLCCRTTTLAVSFGGPSANLFLPFS</sequence>
<gene>
    <name evidence="2" type="ORF">C7M84_010748</name>
</gene>
<feature type="transmembrane region" description="Helical" evidence="1">
    <location>
        <begin position="48"/>
        <end position="70"/>
    </location>
</feature>
<organism evidence="2 3">
    <name type="scientific">Penaeus vannamei</name>
    <name type="common">Whiteleg shrimp</name>
    <name type="synonym">Litopenaeus vannamei</name>
    <dbReference type="NCBI Taxonomy" id="6689"/>
    <lineage>
        <taxon>Eukaryota</taxon>
        <taxon>Metazoa</taxon>
        <taxon>Ecdysozoa</taxon>
        <taxon>Arthropoda</taxon>
        <taxon>Crustacea</taxon>
        <taxon>Multicrustacea</taxon>
        <taxon>Malacostraca</taxon>
        <taxon>Eumalacostraca</taxon>
        <taxon>Eucarida</taxon>
        <taxon>Decapoda</taxon>
        <taxon>Dendrobranchiata</taxon>
        <taxon>Penaeoidea</taxon>
        <taxon>Penaeidae</taxon>
        <taxon>Penaeus</taxon>
    </lineage>
</organism>
<keyword evidence="3" id="KW-1185">Reference proteome</keyword>
<comment type="caution">
    <text evidence="2">The sequence shown here is derived from an EMBL/GenBank/DDBJ whole genome shotgun (WGS) entry which is preliminary data.</text>
</comment>
<evidence type="ECO:0000313" key="2">
    <source>
        <dbReference type="EMBL" id="ROT70944.1"/>
    </source>
</evidence>